<dbReference type="InterPro" id="IPR015378">
    <property type="entry name" value="Transposase-like_Mu_C"/>
</dbReference>
<dbReference type="GO" id="GO:0015074">
    <property type="term" value="P:DNA integration"/>
    <property type="evidence" value="ECO:0007669"/>
    <property type="project" value="InterPro"/>
</dbReference>
<protein>
    <submittedName>
        <fullName evidence="3">Putative transposase</fullName>
    </submittedName>
</protein>
<dbReference type="Proteomes" id="UP000240010">
    <property type="component" value="Unassembled WGS sequence"/>
</dbReference>
<dbReference type="Gene3D" id="3.30.420.10">
    <property type="entry name" value="Ribonuclease H-like superfamily/Ribonuclease H"/>
    <property type="match status" value="1"/>
</dbReference>
<dbReference type="InterPro" id="IPR012337">
    <property type="entry name" value="RNaseH-like_sf"/>
</dbReference>
<evidence type="ECO:0000259" key="2">
    <source>
        <dbReference type="PROSITE" id="PS50994"/>
    </source>
</evidence>
<dbReference type="RefSeq" id="WP_181050177.1">
    <property type="nucleotide sequence ID" value="NZ_PTIZ01000017.1"/>
</dbReference>
<dbReference type="InterPro" id="IPR036397">
    <property type="entry name" value="RNaseH_sf"/>
</dbReference>
<evidence type="ECO:0000256" key="1">
    <source>
        <dbReference type="SAM" id="MobiDB-lite"/>
    </source>
</evidence>
<dbReference type="EMBL" id="PTIZ01000017">
    <property type="protein sequence ID" value="PPK72534.1"/>
    <property type="molecule type" value="Genomic_DNA"/>
</dbReference>
<organism evidence="3 4">
    <name type="scientific">Methylobacter tundripaludum</name>
    <dbReference type="NCBI Taxonomy" id="173365"/>
    <lineage>
        <taxon>Bacteria</taxon>
        <taxon>Pseudomonadati</taxon>
        <taxon>Pseudomonadota</taxon>
        <taxon>Gammaproteobacteria</taxon>
        <taxon>Methylococcales</taxon>
        <taxon>Methylococcaceae</taxon>
        <taxon>Methylobacter</taxon>
    </lineage>
</organism>
<dbReference type="PROSITE" id="PS50994">
    <property type="entry name" value="INTEGRASE"/>
    <property type="match status" value="1"/>
</dbReference>
<evidence type="ECO:0000313" key="3">
    <source>
        <dbReference type="EMBL" id="PPK72534.1"/>
    </source>
</evidence>
<feature type="region of interest" description="Disordered" evidence="1">
    <location>
        <begin position="571"/>
        <end position="615"/>
    </location>
</feature>
<name>A0A2S6H4Z7_9GAMM</name>
<dbReference type="GO" id="GO:0003676">
    <property type="term" value="F:nucleic acid binding"/>
    <property type="evidence" value="ECO:0007669"/>
    <property type="project" value="InterPro"/>
</dbReference>
<gene>
    <name evidence="3" type="ORF">B0F87_11717</name>
</gene>
<evidence type="ECO:0000313" key="4">
    <source>
        <dbReference type="Proteomes" id="UP000240010"/>
    </source>
</evidence>
<sequence length="626" mass="72211">MTDSIVKPDRTRVLIRPNEYVAHNGTVFKITQLIDFDSMIGIDVRTGKAKQLPLHAVTKVDYEVQPDNGYIHRDLEEITDADWREIERRFEMIKPLLKGATRKEIEEHANKVDVHFTTLYRWLRNYNATGVLTGLLPKKPGCTIGTLRIEQVAENIISTAINEHYLAAQRLSPQRIIELVNIECKKRNLQAPSKNTIRARINQISEEERLKRQGNRAKARTLYNPAAGMFPNVEHPLNVVQIDHTPVDIILVDDDHRLPIGRPWITLAIDIYSRMVTGYYLSLDAPSETSVAMCIAHSVLPKDNWLLLHGIETSWPVWGFMQTIHVDNGADFRSETLRKSCLTYNINLEFRPVGQPNFGGHIERLLGTVLKRVHSLPGTTFSNIKERDTYDSDKHASMTFSEFEKWLVTYIAKVYHKKKHSALGMSPEQQWEKGIFGDLTTEGVGYLPKPSNAETILIDFLPMFSRTIQKNGVNFDGLNYYDHVLRVWINSINPETKKKQLFIFRRDPRDISYIWFFEPKLQTYYRLPLANQAIPPMNLWEYKAAKEKLKEKGSATSDHELIAALEDLHKQTRESVKKSKKARRDVQKSKVHEKSRSISETNQVRPVLENEGDDDFWNDDDIVAFD</sequence>
<accession>A0A2S6H4Z7</accession>
<reference evidence="3 4" key="1">
    <citation type="submission" date="2018-02" db="EMBL/GenBank/DDBJ databases">
        <title>Subsurface microbial communities from deep shales in Ohio and West Virginia, USA.</title>
        <authorList>
            <person name="Wrighton K."/>
        </authorList>
    </citation>
    <scope>NUCLEOTIDE SEQUENCE [LARGE SCALE GENOMIC DNA]</scope>
    <source>
        <strain evidence="3 4">OWC-DMM</strain>
    </source>
</reference>
<dbReference type="InterPro" id="IPR001584">
    <property type="entry name" value="Integrase_cat-core"/>
</dbReference>
<dbReference type="AlphaFoldDB" id="A0A2S6H4Z7"/>
<dbReference type="Pfam" id="PF09299">
    <property type="entry name" value="Mu-transpos_C"/>
    <property type="match status" value="1"/>
</dbReference>
<dbReference type="SUPFAM" id="SSF53098">
    <property type="entry name" value="Ribonuclease H-like"/>
    <property type="match status" value="1"/>
</dbReference>
<comment type="caution">
    <text evidence="3">The sequence shown here is derived from an EMBL/GenBank/DDBJ whole genome shotgun (WGS) entry which is preliminary data.</text>
</comment>
<feature type="domain" description="Integrase catalytic" evidence="2">
    <location>
        <begin position="232"/>
        <end position="435"/>
    </location>
</feature>
<feature type="compositionally biased region" description="Basic and acidic residues" evidence="1">
    <location>
        <begin position="584"/>
        <end position="597"/>
    </location>
</feature>
<proteinExistence type="predicted"/>